<evidence type="ECO:0000256" key="2">
    <source>
        <dbReference type="SAM" id="Phobius"/>
    </source>
</evidence>
<protein>
    <submittedName>
        <fullName evidence="3">Type II secretion system protein G</fullName>
    </submittedName>
</protein>
<feature type="region of interest" description="Disordered" evidence="1">
    <location>
        <begin position="1"/>
        <end position="22"/>
    </location>
</feature>
<feature type="transmembrane region" description="Helical" evidence="2">
    <location>
        <begin position="29"/>
        <end position="52"/>
    </location>
</feature>
<sequence length="197" mass="21950">MNKTRNALGSSRMTNDQSPMTARSASSGFTLIELLIVIGLLGALASLMLPLLKVDKEKSMESVVQSEMYDIQRTFIRFYNHCEFATGGPTNMADWAAVDLAPLLTQTDTNSPSLFSYEEWDLAKNRGWRGPYAVSEGTNAAGYRALLDPYGDPYEVVVSNDYPSAGFTNLFLYPSTNSGRFNAEKREELKRQLTFDE</sequence>
<dbReference type="AlphaFoldDB" id="A0A0G3EJ86"/>
<dbReference type="Gene3D" id="3.30.700.10">
    <property type="entry name" value="Glycoprotein, Type 4 Pilin"/>
    <property type="match status" value="1"/>
</dbReference>
<proteinExistence type="predicted"/>
<evidence type="ECO:0000313" key="4">
    <source>
        <dbReference type="Proteomes" id="UP000035268"/>
    </source>
</evidence>
<dbReference type="Pfam" id="PF07963">
    <property type="entry name" value="N_methyl"/>
    <property type="match status" value="1"/>
</dbReference>
<dbReference type="PROSITE" id="PS00409">
    <property type="entry name" value="PROKAR_NTER_METHYL"/>
    <property type="match status" value="1"/>
</dbReference>
<reference evidence="4" key="1">
    <citation type="submission" date="2015-02" db="EMBL/GenBank/DDBJ databases">
        <title>Description and complete genome sequence of the first cultured representative of the subdivision 5 of the Verrucomicrobia phylum.</title>
        <authorList>
            <person name="Spring S."/>
            <person name="Bunk B."/>
            <person name="Sproer C."/>
            <person name="Klenk H.-P."/>
        </authorList>
    </citation>
    <scope>NUCLEOTIDE SEQUENCE [LARGE SCALE GENOMIC DNA]</scope>
    <source>
        <strain evidence="4">L21-Fru-AB</strain>
    </source>
</reference>
<dbReference type="Proteomes" id="UP000035268">
    <property type="component" value="Chromosome"/>
</dbReference>
<dbReference type="KEGG" id="vbl:L21SP4_01597"/>
<dbReference type="NCBIfam" id="TIGR02532">
    <property type="entry name" value="IV_pilin_GFxxxE"/>
    <property type="match status" value="1"/>
</dbReference>
<dbReference type="InterPro" id="IPR045584">
    <property type="entry name" value="Pilin-like"/>
</dbReference>
<evidence type="ECO:0000256" key="1">
    <source>
        <dbReference type="SAM" id="MobiDB-lite"/>
    </source>
</evidence>
<reference evidence="3 4" key="2">
    <citation type="journal article" date="2016" name="ISME J.">
        <title>Characterization of the first cultured representative of Verrucomicrobia subdivision 5 indicates the proposal of a novel phylum.</title>
        <authorList>
            <person name="Spring S."/>
            <person name="Bunk B."/>
            <person name="Sproer C."/>
            <person name="Schumann P."/>
            <person name="Rohde M."/>
            <person name="Tindall B.J."/>
            <person name="Klenk H.P."/>
        </authorList>
    </citation>
    <scope>NUCLEOTIDE SEQUENCE [LARGE SCALE GENOMIC DNA]</scope>
    <source>
        <strain evidence="3 4">L21-Fru-AB</strain>
    </source>
</reference>
<accession>A0A0G3EJ86</accession>
<organism evidence="3 4">
    <name type="scientific">Kiritimatiella glycovorans</name>
    <dbReference type="NCBI Taxonomy" id="1307763"/>
    <lineage>
        <taxon>Bacteria</taxon>
        <taxon>Pseudomonadati</taxon>
        <taxon>Kiritimatiellota</taxon>
        <taxon>Kiritimatiellia</taxon>
        <taxon>Kiritimatiellales</taxon>
        <taxon>Kiritimatiellaceae</taxon>
        <taxon>Kiritimatiella</taxon>
    </lineage>
</organism>
<name>A0A0G3EJ86_9BACT</name>
<keyword evidence="2" id="KW-1133">Transmembrane helix</keyword>
<keyword evidence="2" id="KW-0812">Transmembrane</keyword>
<dbReference type="STRING" id="1307763.L21SP4_01597"/>
<evidence type="ECO:0000313" key="3">
    <source>
        <dbReference type="EMBL" id="AKJ64840.1"/>
    </source>
</evidence>
<keyword evidence="4" id="KW-1185">Reference proteome</keyword>
<keyword evidence="2" id="KW-0472">Membrane</keyword>
<dbReference type="InterPro" id="IPR012902">
    <property type="entry name" value="N_methyl_site"/>
</dbReference>
<dbReference type="EMBL" id="CP010904">
    <property type="protein sequence ID" value="AKJ64840.1"/>
    <property type="molecule type" value="Genomic_DNA"/>
</dbReference>
<dbReference type="RefSeq" id="WP_082116628.1">
    <property type="nucleotide sequence ID" value="NZ_CP010904.1"/>
</dbReference>
<dbReference type="SUPFAM" id="SSF54523">
    <property type="entry name" value="Pili subunits"/>
    <property type="match status" value="1"/>
</dbReference>
<gene>
    <name evidence="3" type="ORF">L21SP4_01597</name>
</gene>